<dbReference type="Proteomes" id="UP000291892">
    <property type="component" value="Unassembled WGS sequence"/>
</dbReference>
<keyword evidence="2" id="KW-0229">DNA integration</keyword>
<organism evidence="8 9">
    <name type="scientific">Rhizobium ruizarguesonis</name>
    <dbReference type="NCBI Taxonomy" id="2081791"/>
    <lineage>
        <taxon>Bacteria</taxon>
        <taxon>Pseudomonadati</taxon>
        <taxon>Pseudomonadota</taxon>
        <taxon>Alphaproteobacteria</taxon>
        <taxon>Hyphomicrobiales</taxon>
        <taxon>Rhizobiaceae</taxon>
        <taxon>Rhizobium/Agrobacterium group</taxon>
        <taxon>Rhizobium</taxon>
    </lineage>
</organism>
<evidence type="ECO:0000313" key="8">
    <source>
        <dbReference type="EMBL" id="TBF16968.1"/>
    </source>
</evidence>
<dbReference type="Gene3D" id="3.30.160.390">
    <property type="entry name" value="Integrase, DNA-binding domain"/>
    <property type="match status" value="1"/>
</dbReference>
<dbReference type="InterPro" id="IPR025166">
    <property type="entry name" value="Integrase_DNA_bind_dom"/>
</dbReference>
<feature type="domain" description="Core-binding (CB)" evidence="7">
    <location>
        <begin position="96"/>
        <end position="177"/>
    </location>
</feature>
<dbReference type="Gene3D" id="1.10.443.10">
    <property type="entry name" value="Intergrase catalytic core"/>
    <property type="match status" value="1"/>
</dbReference>
<dbReference type="InterPro" id="IPR038488">
    <property type="entry name" value="Integrase_DNA-bd_sf"/>
</dbReference>
<dbReference type="InterPro" id="IPR011010">
    <property type="entry name" value="DNA_brk_join_enz"/>
</dbReference>
<dbReference type="GO" id="GO:0003677">
    <property type="term" value="F:DNA binding"/>
    <property type="evidence" value="ECO:0007669"/>
    <property type="project" value="UniProtKB-UniRule"/>
</dbReference>
<name>A0AAE8Q8S8_9HYPH</name>
<evidence type="ECO:0000256" key="3">
    <source>
        <dbReference type="ARBA" id="ARBA00023125"/>
    </source>
</evidence>
<evidence type="ECO:0000256" key="2">
    <source>
        <dbReference type="ARBA" id="ARBA00022908"/>
    </source>
</evidence>
<evidence type="ECO:0000259" key="6">
    <source>
        <dbReference type="PROSITE" id="PS51898"/>
    </source>
</evidence>
<dbReference type="AlphaFoldDB" id="A0AAE8Q8S8"/>
<dbReference type="GO" id="GO:0015074">
    <property type="term" value="P:DNA integration"/>
    <property type="evidence" value="ECO:0007669"/>
    <property type="project" value="UniProtKB-KW"/>
</dbReference>
<comment type="similarity">
    <text evidence="1">Belongs to the 'phage' integrase family.</text>
</comment>
<dbReference type="InterPro" id="IPR050808">
    <property type="entry name" value="Phage_Integrase"/>
</dbReference>
<keyword evidence="3 5" id="KW-0238">DNA-binding</keyword>
<keyword evidence="4" id="KW-0233">DNA recombination</keyword>
<dbReference type="Pfam" id="PF13356">
    <property type="entry name" value="Arm-DNA-bind_3"/>
    <property type="match status" value="1"/>
</dbReference>
<proteinExistence type="inferred from homology"/>
<reference evidence="8 9" key="1">
    <citation type="submission" date="2019-02" db="EMBL/GenBank/DDBJ databases">
        <title>The genomic architecture of introgression among sibling species of bacteria.</title>
        <authorList>
            <person name="Cavassim M.I.A."/>
            <person name="Moeskjaer S."/>
            <person name="Moslemi C."/>
            <person name="Fields B."/>
            <person name="Bachmann A."/>
            <person name="Vilhjalmsson B."/>
            <person name="Schierup M.H."/>
            <person name="Young J.P.W."/>
            <person name="Andersen S.U."/>
        </authorList>
    </citation>
    <scope>NUCLEOTIDE SEQUENCE [LARGE SCALE GENOMIC DNA]</scope>
    <source>
        <strain evidence="8 9">SM42</strain>
    </source>
</reference>
<evidence type="ECO:0000256" key="1">
    <source>
        <dbReference type="ARBA" id="ARBA00008857"/>
    </source>
</evidence>
<comment type="caution">
    <text evidence="8">The sequence shown here is derived from an EMBL/GenBank/DDBJ whole genome shotgun (WGS) entry which is preliminary data.</text>
</comment>
<dbReference type="InterPro" id="IPR044068">
    <property type="entry name" value="CB"/>
</dbReference>
<dbReference type="PROSITE" id="PS51900">
    <property type="entry name" value="CB"/>
    <property type="match status" value="1"/>
</dbReference>
<sequence>MTRRKTLSDLGVQILKPRSARYVFPDPELGGHYVRVMPTGSKSFVALARDPNGKQVWATIGATDLYEIEKARELAREAIKRIRAGLPAFEEKPKAETFKDVADDWLKRHVRQKGLRSEAEVTRLLNAHLLSAWKDRLFHAIRRSDVAALLDEVEDDHGARQADYVLAIVRGIMNWYAARHDDYHPPIARGMRRTDPNSRKRDRILDEDEIRAVWKQAENNGTFGAIIRLALLTAQRREKIGSMKWDAISSDGVWNVPSEVRQKGVGGALQLPEAARKIVAEQSRIGENPYLFPGRGDGHFQGWSPCKRRFNEKLVAALRKEAVERGDDPEKVKVEPWVVHDLRRTARSLMSRAGVRPDIAERVMGHVIPGVEGVYDRHSYFEEKKDALNRLAALIETIVNPPVSNVMTLRAVL</sequence>
<evidence type="ECO:0000256" key="4">
    <source>
        <dbReference type="ARBA" id="ARBA00023172"/>
    </source>
</evidence>
<dbReference type="PANTHER" id="PTHR30629:SF2">
    <property type="entry name" value="PROPHAGE INTEGRASE INTS-RELATED"/>
    <property type="match status" value="1"/>
</dbReference>
<feature type="domain" description="Tyr recombinase" evidence="6">
    <location>
        <begin position="200"/>
        <end position="389"/>
    </location>
</feature>
<dbReference type="PANTHER" id="PTHR30629">
    <property type="entry name" value="PROPHAGE INTEGRASE"/>
    <property type="match status" value="1"/>
</dbReference>
<dbReference type="InterPro" id="IPR010998">
    <property type="entry name" value="Integrase_recombinase_N"/>
</dbReference>
<evidence type="ECO:0000313" key="9">
    <source>
        <dbReference type="Proteomes" id="UP000291892"/>
    </source>
</evidence>
<dbReference type="InterPro" id="IPR002104">
    <property type="entry name" value="Integrase_catalytic"/>
</dbReference>
<gene>
    <name evidence="8" type="ORF">ELG94_00515</name>
</gene>
<protein>
    <submittedName>
        <fullName evidence="8">DUF4102 domain-containing protein</fullName>
    </submittedName>
</protein>
<dbReference type="PROSITE" id="PS51898">
    <property type="entry name" value="TYR_RECOMBINASE"/>
    <property type="match status" value="1"/>
</dbReference>
<dbReference type="RefSeq" id="WP_130815851.1">
    <property type="nucleotide sequence ID" value="NZ_SIKX01000001.1"/>
</dbReference>
<dbReference type="Gene3D" id="1.10.150.130">
    <property type="match status" value="1"/>
</dbReference>
<evidence type="ECO:0000256" key="5">
    <source>
        <dbReference type="PROSITE-ProRule" id="PRU01248"/>
    </source>
</evidence>
<dbReference type="GO" id="GO:0006310">
    <property type="term" value="P:DNA recombination"/>
    <property type="evidence" value="ECO:0007669"/>
    <property type="project" value="UniProtKB-KW"/>
</dbReference>
<dbReference type="InterPro" id="IPR013762">
    <property type="entry name" value="Integrase-like_cat_sf"/>
</dbReference>
<dbReference type="EMBL" id="SIKX01000001">
    <property type="protein sequence ID" value="TBF16968.1"/>
    <property type="molecule type" value="Genomic_DNA"/>
</dbReference>
<dbReference type="Pfam" id="PF00589">
    <property type="entry name" value="Phage_integrase"/>
    <property type="match status" value="1"/>
</dbReference>
<dbReference type="SUPFAM" id="SSF56349">
    <property type="entry name" value="DNA breaking-rejoining enzymes"/>
    <property type="match status" value="1"/>
</dbReference>
<evidence type="ECO:0000259" key="7">
    <source>
        <dbReference type="PROSITE" id="PS51900"/>
    </source>
</evidence>
<accession>A0AAE8Q8S8</accession>